<feature type="domain" description="Coiled-coil" evidence="4">
    <location>
        <begin position="173"/>
        <end position="248"/>
    </location>
</feature>
<name>A0A1E7FDS5_9STRA</name>
<dbReference type="OrthoDB" id="76412at2759"/>
<gene>
    <name evidence="6" type="ORF">FRACYDRAFT_268954</name>
</gene>
<dbReference type="KEGG" id="fcy:FRACYDRAFT_268954"/>
<evidence type="ECO:0000256" key="3">
    <source>
        <dbReference type="SAM" id="MobiDB-lite"/>
    </source>
</evidence>
<dbReference type="GO" id="GO:0006366">
    <property type="term" value="P:transcription by RNA polymerase II"/>
    <property type="evidence" value="ECO:0007669"/>
    <property type="project" value="TreeGrafter"/>
</dbReference>
<sequence>MGGKKGGHDQKVASQAAKDAKSAAERENDAQADWSKGANNKGASKAEAAAAKADELARKKKEKADLLAEEEANLGPGGKVAKKVPTLSKNKGGKKKKNNDLSFLEDALVSGAEKKVKAKKKADLAKAEKLKAIQLQTKKKDEEPMDPLLANTEGMIGATSNDLVGRAANKALDEENAASGIDGALDSLHVSAGTGGTSIHNSTKGLFKAYEARMMSEIKEDYPGLKLSQIKEKIFQKWKKSPENPANQQQ</sequence>
<evidence type="ECO:0000313" key="6">
    <source>
        <dbReference type="EMBL" id="OEU16299.1"/>
    </source>
</evidence>
<feature type="region of interest" description="Disordered" evidence="3">
    <location>
        <begin position="1"/>
        <end position="99"/>
    </location>
</feature>
<dbReference type="PANTHER" id="PTHR21680:SF0">
    <property type="entry name" value="COILED-COIL DOMAIN-CONTAINING PROTEIN 124"/>
    <property type="match status" value="1"/>
</dbReference>
<dbReference type="InterPro" id="IPR054414">
    <property type="entry name" value="Ccdc124/Oxs1_C"/>
</dbReference>
<feature type="compositionally biased region" description="Basic and acidic residues" evidence="3">
    <location>
        <begin position="18"/>
        <end position="29"/>
    </location>
</feature>
<dbReference type="EMBL" id="KV784358">
    <property type="protein sequence ID" value="OEU16299.1"/>
    <property type="molecule type" value="Genomic_DNA"/>
</dbReference>
<dbReference type="InterPro" id="IPR054413">
    <property type="entry name" value="LSO1/2"/>
</dbReference>
<accession>A0A1E7FDS5</accession>
<evidence type="ECO:0000313" key="7">
    <source>
        <dbReference type="Proteomes" id="UP000095751"/>
    </source>
</evidence>
<feature type="domain" description="LSO1/LSO2" evidence="5">
    <location>
        <begin position="4"/>
        <end position="71"/>
    </location>
</feature>
<dbReference type="AlphaFoldDB" id="A0A1E7FDS5"/>
<dbReference type="Pfam" id="PF06244">
    <property type="entry name" value="Ccdc124"/>
    <property type="match status" value="1"/>
</dbReference>
<evidence type="ECO:0000256" key="2">
    <source>
        <dbReference type="ARBA" id="ARBA00023054"/>
    </source>
</evidence>
<evidence type="ECO:0000259" key="4">
    <source>
        <dbReference type="Pfam" id="PF06244"/>
    </source>
</evidence>
<dbReference type="PANTHER" id="PTHR21680">
    <property type="entry name" value="COILED-COIL DOMAIN-CONTAINING PROTEIN 124"/>
    <property type="match status" value="1"/>
</dbReference>
<keyword evidence="7" id="KW-1185">Reference proteome</keyword>
<evidence type="ECO:0000259" key="5">
    <source>
        <dbReference type="Pfam" id="PF22048"/>
    </source>
</evidence>
<dbReference type="InterPro" id="IPR010422">
    <property type="entry name" value="Ccdc124/Oxs1"/>
</dbReference>
<keyword evidence="2" id="KW-0175">Coiled coil</keyword>
<dbReference type="InParanoid" id="A0A1E7FDS5"/>
<dbReference type="Pfam" id="PF22048">
    <property type="entry name" value="LSO1_2-like"/>
    <property type="match status" value="1"/>
</dbReference>
<comment type="similarity">
    <text evidence="1">Belongs to the CCDC124 family.</text>
</comment>
<proteinExistence type="inferred from homology"/>
<organism evidence="6 7">
    <name type="scientific">Fragilariopsis cylindrus CCMP1102</name>
    <dbReference type="NCBI Taxonomy" id="635003"/>
    <lineage>
        <taxon>Eukaryota</taxon>
        <taxon>Sar</taxon>
        <taxon>Stramenopiles</taxon>
        <taxon>Ochrophyta</taxon>
        <taxon>Bacillariophyta</taxon>
        <taxon>Bacillariophyceae</taxon>
        <taxon>Bacillariophycidae</taxon>
        <taxon>Bacillariales</taxon>
        <taxon>Bacillariaceae</taxon>
        <taxon>Fragilariopsis</taxon>
    </lineage>
</organism>
<feature type="compositionally biased region" description="Basic and acidic residues" evidence="3">
    <location>
        <begin position="1"/>
        <end position="11"/>
    </location>
</feature>
<protein>
    <submittedName>
        <fullName evidence="6">Uncharacterized protein</fullName>
    </submittedName>
</protein>
<feature type="compositionally biased region" description="Basic and acidic residues" evidence="3">
    <location>
        <begin position="52"/>
        <end position="66"/>
    </location>
</feature>
<evidence type="ECO:0000256" key="1">
    <source>
        <dbReference type="ARBA" id="ARBA00008296"/>
    </source>
</evidence>
<dbReference type="GO" id="GO:0005634">
    <property type="term" value="C:nucleus"/>
    <property type="evidence" value="ECO:0007669"/>
    <property type="project" value="TreeGrafter"/>
</dbReference>
<feature type="compositionally biased region" description="Low complexity" evidence="3">
    <location>
        <begin position="35"/>
        <end position="51"/>
    </location>
</feature>
<reference evidence="6 7" key="1">
    <citation type="submission" date="2016-09" db="EMBL/GenBank/DDBJ databases">
        <title>Extensive genetic diversity and differential bi-allelic expression allows diatom success in the polar Southern Ocean.</title>
        <authorList>
            <consortium name="DOE Joint Genome Institute"/>
            <person name="Mock T."/>
            <person name="Otillar R.P."/>
            <person name="Strauss J."/>
            <person name="Dupont C."/>
            <person name="Frickenhaus S."/>
            <person name="Maumus F."/>
            <person name="Mcmullan M."/>
            <person name="Sanges R."/>
            <person name="Schmutz J."/>
            <person name="Toseland A."/>
            <person name="Valas R."/>
            <person name="Veluchamy A."/>
            <person name="Ward B.J."/>
            <person name="Allen A."/>
            <person name="Barry K."/>
            <person name="Falciatore A."/>
            <person name="Ferrante M."/>
            <person name="Fortunato A.E."/>
            <person name="Gloeckner G."/>
            <person name="Gruber A."/>
            <person name="Hipkin R."/>
            <person name="Janech M."/>
            <person name="Kroth P."/>
            <person name="Leese F."/>
            <person name="Lindquist E."/>
            <person name="Lyon B.R."/>
            <person name="Martin J."/>
            <person name="Mayer C."/>
            <person name="Parker M."/>
            <person name="Quesneville H."/>
            <person name="Raymond J."/>
            <person name="Uhlig C."/>
            <person name="Valentin K.U."/>
            <person name="Worden A.Z."/>
            <person name="Armbrust E.V."/>
            <person name="Bowler C."/>
            <person name="Green B."/>
            <person name="Moulton V."/>
            <person name="Van Oosterhout C."/>
            <person name="Grigoriev I."/>
        </authorList>
    </citation>
    <scope>NUCLEOTIDE SEQUENCE [LARGE SCALE GENOMIC DNA]</scope>
    <source>
        <strain evidence="6 7">CCMP1102</strain>
    </source>
</reference>
<dbReference type="GO" id="GO:0003713">
    <property type="term" value="F:transcription coactivator activity"/>
    <property type="evidence" value="ECO:0007669"/>
    <property type="project" value="TreeGrafter"/>
</dbReference>
<dbReference type="Proteomes" id="UP000095751">
    <property type="component" value="Unassembled WGS sequence"/>
</dbReference>